<evidence type="ECO:0000313" key="1">
    <source>
        <dbReference type="EMBL" id="KZM94360.1"/>
    </source>
</evidence>
<keyword evidence="3" id="KW-1185">Reference proteome</keyword>
<evidence type="ECO:0000313" key="3">
    <source>
        <dbReference type="Proteomes" id="UP000077755"/>
    </source>
</evidence>
<dbReference type="Proteomes" id="UP000077755">
    <property type="component" value="Chromosome 5"/>
</dbReference>
<dbReference type="EMBL" id="CP093347">
    <property type="protein sequence ID" value="WOH00808.1"/>
    <property type="molecule type" value="Genomic_DNA"/>
</dbReference>
<dbReference type="EMBL" id="LNRQ01000005">
    <property type="protein sequence ID" value="KZM94360.1"/>
    <property type="molecule type" value="Genomic_DNA"/>
</dbReference>
<name>A0A162A2W3_DAUCS</name>
<proteinExistence type="predicted"/>
<dbReference type="Gramene" id="KZM94360">
    <property type="protein sequence ID" value="KZM94360"/>
    <property type="gene ID" value="DCAR_017603"/>
</dbReference>
<accession>A0A162A2W3</accession>
<reference evidence="2" key="2">
    <citation type="submission" date="2022-03" db="EMBL/GenBank/DDBJ databases">
        <title>Draft title - Genomic analysis of global carrot germplasm unveils the trajectory of domestication and the origin of high carotenoid orange carrot.</title>
        <authorList>
            <person name="Iorizzo M."/>
            <person name="Ellison S."/>
            <person name="Senalik D."/>
            <person name="Macko-Podgorni A."/>
            <person name="Grzebelus D."/>
            <person name="Bostan H."/>
            <person name="Rolling W."/>
            <person name="Curaba J."/>
            <person name="Simon P."/>
        </authorList>
    </citation>
    <scope>NUCLEOTIDE SEQUENCE</scope>
    <source>
        <tissue evidence="2">Leaf</tissue>
    </source>
</reference>
<dbReference type="AlphaFoldDB" id="A0A162A2W3"/>
<sequence length="157" mass="17944">MEGDLSDISDILTHVSDTLSPSEEALIESWFRSWSTPSDNEMLDIIERLDNDMVDINDRFALDGSSYANGFLIEASVVEEEDSTYTLRKKKLNEREDGTKLVQGLLVEKWRQRQGDARHRISFVLGFCDETLWTKTSVSFHIIGMEAKLSIANKLLR</sequence>
<reference evidence="1" key="1">
    <citation type="journal article" date="2016" name="Nat. Genet.">
        <title>A high-quality carrot genome assembly provides new insights into carotenoid accumulation and asterid genome evolution.</title>
        <authorList>
            <person name="Iorizzo M."/>
            <person name="Ellison S."/>
            <person name="Senalik D."/>
            <person name="Zeng P."/>
            <person name="Satapoomin P."/>
            <person name="Huang J."/>
            <person name="Bowman M."/>
            <person name="Iovene M."/>
            <person name="Sanseverino W."/>
            <person name="Cavagnaro P."/>
            <person name="Yildiz M."/>
            <person name="Macko-Podgorni A."/>
            <person name="Moranska E."/>
            <person name="Grzebelus E."/>
            <person name="Grzebelus D."/>
            <person name="Ashrafi H."/>
            <person name="Zheng Z."/>
            <person name="Cheng S."/>
            <person name="Spooner D."/>
            <person name="Van Deynze A."/>
            <person name="Simon P."/>
        </authorList>
    </citation>
    <scope>NUCLEOTIDE SEQUENCE [LARGE SCALE GENOMIC DNA]</scope>
    <source>
        <tissue evidence="1">Leaf</tissue>
    </source>
</reference>
<organism evidence="1">
    <name type="scientific">Daucus carota subsp. sativus</name>
    <name type="common">Carrot</name>
    <dbReference type="NCBI Taxonomy" id="79200"/>
    <lineage>
        <taxon>Eukaryota</taxon>
        <taxon>Viridiplantae</taxon>
        <taxon>Streptophyta</taxon>
        <taxon>Embryophyta</taxon>
        <taxon>Tracheophyta</taxon>
        <taxon>Spermatophyta</taxon>
        <taxon>Magnoliopsida</taxon>
        <taxon>eudicotyledons</taxon>
        <taxon>Gunneridae</taxon>
        <taxon>Pentapetalae</taxon>
        <taxon>asterids</taxon>
        <taxon>campanulids</taxon>
        <taxon>Apiales</taxon>
        <taxon>Apiaceae</taxon>
        <taxon>Apioideae</taxon>
        <taxon>Scandiceae</taxon>
        <taxon>Daucinae</taxon>
        <taxon>Daucus</taxon>
        <taxon>Daucus sect. Daucus</taxon>
    </lineage>
</organism>
<protein>
    <submittedName>
        <fullName evidence="1">Uncharacterized protein</fullName>
    </submittedName>
</protein>
<evidence type="ECO:0000313" key="2">
    <source>
        <dbReference type="EMBL" id="WOH00808.1"/>
    </source>
</evidence>
<gene>
    <name evidence="1" type="ORF">DCAR_017603</name>
    <name evidence="2" type="ORF">DCAR_0520183</name>
</gene>